<dbReference type="InterPro" id="IPR020349">
    <property type="entry name" value="Uncharacterised_14.7kDa"/>
</dbReference>
<dbReference type="Pfam" id="PF17267">
    <property type="entry name" value="DUF5333"/>
    <property type="match status" value="1"/>
</dbReference>
<keyword evidence="1" id="KW-0732">Signal</keyword>
<gene>
    <name evidence="2" type="ORF">HUK65_01090</name>
</gene>
<keyword evidence="3" id="KW-1185">Reference proteome</keyword>
<feature type="signal peptide" evidence="1">
    <location>
        <begin position="1"/>
        <end position="23"/>
    </location>
</feature>
<sequence length="151" mass="16796">MFPRSLIRVLTAAALAVTLPLGAALPQAAAAMPQAQVNDTLRGESSIYNALFTAALIHHVVQVCDDLRGPNRLERVAFFLPLYREARSLGFSRNQIENFVNDEAEKARMQTLVDRHLQRDGVDPKDASAVCAFGRQQIEERTPIGRRLSER</sequence>
<dbReference type="AlphaFoldDB" id="A0A7Z0KW66"/>
<evidence type="ECO:0000256" key="1">
    <source>
        <dbReference type="SAM" id="SignalP"/>
    </source>
</evidence>
<dbReference type="EMBL" id="JACBXS010000002">
    <property type="protein sequence ID" value="NYS23569.1"/>
    <property type="molecule type" value="Genomic_DNA"/>
</dbReference>
<comment type="caution">
    <text evidence="2">The sequence shown here is derived from an EMBL/GenBank/DDBJ whole genome shotgun (WGS) entry which is preliminary data.</text>
</comment>
<evidence type="ECO:0000313" key="3">
    <source>
        <dbReference type="Proteomes" id="UP000529417"/>
    </source>
</evidence>
<accession>A0A7Z0KW66</accession>
<protein>
    <submittedName>
        <fullName evidence="2">Uncharacterized protein</fullName>
    </submittedName>
</protein>
<proteinExistence type="predicted"/>
<organism evidence="2 3">
    <name type="scientific">Rhabdonatronobacter sediminivivens</name>
    <dbReference type="NCBI Taxonomy" id="2743469"/>
    <lineage>
        <taxon>Bacteria</taxon>
        <taxon>Pseudomonadati</taxon>
        <taxon>Pseudomonadota</taxon>
        <taxon>Alphaproteobacteria</taxon>
        <taxon>Rhodobacterales</taxon>
        <taxon>Paracoccaceae</taxon>
        <taxon>Rhabdonatronobacter</taxon>
    </lineage>
</organism>
<feature type="chain" id="PRO_5030570543" evidence="1">
    <location>
        <begin position="24"/>
        <end position="151"/>
    </location>
</feature>
<dbReference type="RefSeq" id="WP_179904277.1">
    <property type="nucleotide sequence ID" value="NZ_JACBXS010000002.1"/>
</dbReference>
<dbReference type="Proteomes" id="UP000529417">
    <property type="component" value="Unassembled WGS sequence"/>
</dbReference>
<evidence type="ECO:0000313" key="2">
    <source>
        <dbReference type="EMBL" id="NYS23569.1"/>
    </source>
</evidence>
<name>A0A7Z0KW66_9RHOB</name>
<reference evidence="2 3" key="1">
    <citation type="journal article" date="2000" name="Arch. Microbiol.">
        <title>Rhodobaca bogoriensis gen. nov. and sp. nov., an alkaliphilic purple nonsulfur bacterium from African Rift Valley soda lakes.</title>
        <authorList>
            <person name="Milford A.D."/>
            <person name="Achenbach L.A."/>
            <person name="Jung D.O."/>
            <person name="Madigan M.T."/>
        </authorList>
    </citation>
    <scope>NUCLEOTIDE SEQUENCE [LARGE SCALE GENOMIC DNA]</scope>
    <source>
        <strain evidence="2 3">2376</strain>
    </source>
</reference>